<organism evidence="1 2">
    <name type="scientific">Caerostris extrusa</name>
    <name type="common">Bark spider</name>
    <name type="synonym">Caerostris bankana</name>
    <dbReference type="NCBI Taxonomy" id="172846"/>
    <lineage>
        <taxon>Eukaryota</taxon>
        <taxon>Metazoa</taxon>
        <taxon>Ecdysozoa</taxon>
        <taxon>Arthropoda</taxon>
        <taxon>Chelicerata</taxon>
        <taxon>Arachnida</taxon>
        <taxon>Araneae</taxon>
        <taxon>Araneomorphae</taxon>
        <taxon>Entelegynae</taxon>
        <taxon>Araneoidea</taxon>
        <taxon>Araneidae</taxon>
        <taxon>Caerostris</taxon>
    </lineage>
</organism>
<protein>
    <submittedName>
        <fullName evidence="1">Uncharacterized protein</fullName>
    </submittedName>
</protein>
<evidence type="ECO:0000313" key="2">
    <source>
        <dbReference type="Proteomes" id="UP001054945"/>
    </source>
</evidence>
<name>A0AAV4RA70_CAEEX</name>
<dbReference type="AlphaFoldDB" id="A0AAV4RA70"/>
<accession>A0AAV4RA70</accession>
<dbReference type="EMBL" id="BPLR01007649">
    <property type="protein sequence ID" value="GIY18585.1"/>
    <property type="molecule type" value="Genomic_DNA"/>
</dbReference>
<reference evidence="1 2" key="1">
    <citation type="submission" date="2021-06" db="EMBL/GenBank/DDBJ databases">
        <title>Caerostris extrusa draft genome.</title>
        <authorList>
            <person name="Kono N."/>
            <person name="Arakawa K."/>
        </authorList>
    </citation>
    <scope>NUCLEOTIDE SEQUENCE [LARGE SCALE GENOMIC DNA]</scope>
</reference>
<sequence length="31" mass="3620">MEYSAAIKPDVFMEWRRNKGPREKGVPSLQV</sequence>
<comment type="caution">
    <text evidence="1">The sequence shown here is derived from an EMBL/GenBank/DDBJ whole genome shotgun (WGS) entry which is preliminary data.</text>
</comment>
<gene>
    <name evidence="1" type="ORF">CEXT_579841</name>
</gene>
<keyword evidence="2" id="KW-1185">Reference proteome</keyword>
<feature type="non-terminal residue" evidence="1">
    <location>
        <position position="31"/>
    </location>
</feature>
<evidence type="ECO:0000313" key="1">
    <source>
        <dbReference type="EMBL" id="GIY18585.1"/>
    </source>
</evidence>
<dbReference type="Proteomes" id="UP001054945">
    <property type="component" value="Unassembled WGS sequence"/>
</dbReference>
<proteinExistence type="predicted"/>